<dbReference type="InterPro" id="IPR036398">
    <property type="entry name" value="CA_dom_sf"/>
</dbReference>
<dbReference type="InterPro" id="IPR001148">
    <property type="entry name" value="CA_dom"/>
</dbReference>
<dbReference type="PROSITE" id="PS51144">
    <property type="entry name" value="ALPHA_CA_2"/>
    <property type="match status" value="1"/>
</dbReference>
<evidence type="ECO:0000313" key="4">
    <source>
        <dbReference type="Proteomes" id="UP001153636"/>
    </source>
</evidence>
<dbReference type="Gene3D" id="3.10.200.10">
    <property type="entry name" value="Alpha carbonic anhydrase"/>
    <property type="match status" value="1"/>
</dbReference>
<dbReference type="GO" id="GO:0004089">
    <property type="term" value="F:carbonate dehydratase activity"/>
    <property type="evidence" value="ECO:0007669"/>
    <property type="project" value="InterPro"/>
</dbReference>
<dbReference type="InterPro" id="IPR023561">
    <property type="entry name" value="Carbonic_anhydrase_a-class"/>
</dbReference>
<keyword evidence="4" id="KW-1185">Reference proteome</keyword>
<evidence type="ECO:0000259" key="2">
    <source>
        <dbReference type="PROSITE" id="PS51144"/>
    </source>
</evidence>
<dbReference type="OrthoDB" id="429145at2759"/>
<protein>
    <recommendedName>
        <fullName evidence="2">Alpha-carbonic anhydrase domain-containing protein</fullName>
    </recommendedName>
</protein>
<dbReference type="Pfam" id="PF00194">
    <property type="entry name" value="Carb_anhydrase"/>
    <property type="match status" value="1"/>
</dbReference>
<dbReference type="SMART" id="SM01057">
    <property type="entry name" value="Carb_anhydrase"/>
    <property type="match status" value="1"/>
</dbReference>
<dbReference type="EMBL" id="OV651823">
    <property type="protein sequence ID" value="CAH1100975.1"/>
    <property type="molecule type" value="Genomic_DNA"/>
</dbReference>
<evidence type="ECO:0000256" key="1">
    <source>
        <dbReference type="ARBA" id="ARBA00010718"/>
    </source>
</evidence>
<dbReference type="AlphaFoldDB" id="A0A9P0CJF2"/>
<feature type="domain" description="Alpha-carbonic anhydrase" evidence="2">
    <location>
        <begin position="29"/>
        <end position="284"/>
    </location>
</feature>
<dbReference type="PANTHER" id="PTHR18952:SF114">
    <property type="entry name" value="CARBONIC ANHYDRASE 3, ISOFORM A"/>
    <property type="match status" value="1"/>
</dbReference>
<dbReference type="GO" id="GO:0008270">
    <property type="term" value="F:zinc ion binding"/>
    <property type="evidence" value="ECO:0007669"/>
    <property type="project" value="InterPro"/>
</dbReference>
<dbReference type="PANTHER" id="PTHR18952">
    <property type="entry name" value="CARBONIC ANHYDRASE"/>
    <property type="match status" value="1"/>
</dbReference>
<dbReference type="CDD" id="cd00326">
    <property type="entry name" value="alpha_CA"/>
    <property type="match status" value="1"/>
</dbReference>
<accession>A0A9P0CJF2</accession>
<gene>
    <name evidence="3" type="ORF">PSYICH_LOCUS2922</name>
</gene>
<evidence type="ECO:0000313" key="3">
    <source>
        <dbReference type="EMBL" id="CAH1100975.1"/>
    </source>
</evidence>
<sequence length="298" mass="34032">MTGGSSPSLTKNSCLCEPEEDVNAVNNDKTVDEDAHIQVEDWRLHKFQSPIELTHDESIHHDHFEPLEFHGHWDEGGDTTFTNNGFTATLRFQNRELPFLRGGPLHEDEYVFDQLHFHWSEDDHSGCEHLFEGRAFSMEAHAVHFNKKYADFQEAHDKQDGLAVVGFFLQATDNIDNPCFDKLSSAVVDIEKVNSTTTVQSDCLTWIKEVAQCKGYYTYQGSLTTEPYTESVTWILYSTPIHVSREQVAHFRNMKSTPCEQHNIKKNVRPIQTPPTHKKLNVLYARSHRSSSPGAGEK</sequence>
<dbReference type="SUPFAM" id="SSF51069">
    <property type="entry name" value="Carbonic anhydrase"/>
    <property type="match status" value="1"/>
</dbReference>
<comment type="similarity">
    <text evidence="1">Belongs to the alpha-carbonic anhydrase family.</text>
</comment>
<name>A0A9P0CJF2_9CUCU</name>
<dbReference type="Proteomes" id="UP001153636">
    <property type="component" value="Chromosome 11"/>
</dbReference>
<proteinExistence type="inferred from homology"/>
<organism evidence="3 4">
    <name type="scientific">Psylliodes chrysocephalus</name>
    <dbReference type="NCBI Taxonomy" id="3402493"/>
    <lineage>
        <taxon>Eukaryota</taxon>
        <taxon>Metazoa</taxon>
        <taxon>Ecdysozoa</taxon>
        <taxon>Arthropoda</taxon>
        <taxon>Hexapoda</taxon>
        <taxon>Insecta</taxon>
        <taxon>Pterygota</taxon>
        <taxon>Neoptera</taxon>
        <taxon>Endopterygota</taxon>
        <taxon>Coleoptera</taxon>
        <taxon>Polyphaga</taxon>
        <taxon>Cucujiformia</taxon>
        <taxon>Chrysomeloidea</taxon>
        <taxon>Chrysomelidae</taxon>
        <taxon>Galerucinae</taxon>
        <taxon>Alticini</taxon>
        <taxon>Psylliodes</taxon>
    </lineage>
</organism>
<dbReference type="GO" id="GO:0005737">
    <property type="term" value="C:cytoplasm"/>
    <property type="evidence" value="ECO:0007669"/>
    <property type="project" value="TreeGrafter"/>
</dbReference>
<reference evidence="3" key="1">
    <citation type="submission" date="2022-01" db="EMBL/GenBank/DDBJ databases">
        <authorList>
            <person name="King R."/>
        </authorList>
    </citation>
    <scope>NUCLEOTIDE SEQUENCE</scope>
</reference>